<name>H3C636_TETNG</name>
<reference evidence="1" key="3">
    <citation type="submission" date="2025-09" db="UniProtKB">
        <authorList>
            <consortium name="Ensembl"/>
        </authorList>
    </citation>
    <scope>IDENTIFICATION</scope>
</reference>
<reference evidence="2" key="1">
    <citation type="journal article" date="2004" name="Nature">
        <title>Genome duplication in the teleost fish Tetraodon nigroviridis reveals the early vertebrate proto-karyotype.</title>
        <authorList>
            <person name="Jaillon O."/>
            <person name="Aury J.-M."/>
            <person name="Brunet F."/>
            <person name="Petit J.-L."/>
            <person name="Stange-Thomann N."/>
            <person name="Mauceli E."/>
            <person name="Bouneau L."/>
            <person name="Fischer C."/>
            <person name="Ozouf-Costaz C."/>
            <person name="Bernot A."/>
            <person name="Nicaud S."/>
            <person name="Jaffe D."/>
            <person name="Fisher S."/>
            <person name="Lutfalla G."/>
            <person name="Dossat C."/>
            <person name="Segurens B."/>
            <person name="Dasilva C."/>
            <person name="Salanoubat M."/>
            <person name="Levy M."/>
            <person name="Boudet N."/>
            <person name="Castellano S."/>
            <person name="Anthouard V."/>
            <person name="Jubin C."/>
            <person name="Castelli V."/>
            <person name="Katinka M."/>
            <person name="Vacherie B."/>
            <person name="Biemont C."/>
            <person name="Skalli Z."/>
            <person name="Cattolico L."/>
            <person name="Poulain J."/>
            <person name="De Berardinis V."/>
            <person name="Cruaud C."/>
            <person name="Duprat S."/>
            <person name="Brottier P."/>
            <person name="Coutanceau J.-P."/>
            <person name="Gouzy J."/>
            <person name="Parra G."/>
            <person name="Lardier G."/>
            <person name="Chapple C."/>
            <person name="McKernan K.J."/>
            <person name="McEwan P."/>
            <person name="Bosak S."/>
            <person name="Kellis M."/>
            <person name="Volff J.-N."/>
            <person name="Guigo R."/>
            <person name="Zody M.C."/>
            <person name="Mesirov J."/>
            <person name="Lindblad-Toh K."/>
            <person name="Birren B."/>
            <person name="Nusbaum C."/>
            <person name="Kahn D."/>
            <person name="Robinson-Rechavi M."/>
            <person name="Laudet V."/>
            <person name="Schachter V."/>
            <person name="Quetier F."/>
            <person name="Saurin W."/>
            <person name="Scarpelli C."/>
            <person name="Wincker P."/>
            <person name="Lander E.S."/>
            <person name="Weissenbach J."/>
            <person name="Roest Crollius H."/>
        </authorList>
    </citation>
    <scope>NUCLEOTIDE SEQUENCE [LARGE SCALE GENOMIC DNA]</scope>
</reference>
<sequence>MTLPSGAKIGHRSLMRYYKQRFGAERAVVPSHNRSAVGRVLRQYRALGWGGEAGGGLQRTQRDMHYVQRMKARWRLKMGMKHNSTKQKHFRMQVMF</sequence>
<protein>
    <submittedName>
        <fullName evidence="1">Uncharacterized protein</fullName>
    </submittedName>
</protein>
<dbReference type="PANTHER" id="PTHR13182:SF8">
    <property type="entry name" value="CYTOPLASMIC 60S SUBUNIT BIOGENESIS FACTOR ZNF622"/>
    <property type="match status" value="1"/>
</dbReference>
<dbReference type="AlphaFoldDB" id="H3C636"/>
<keyword evidence="2" id="KW-1185">Reference proteome</keyword>
<dbReference type="Proteomes" id="UP000007303">
    <property type="component" value="Unassembled WGS sequence"/>
</dbReference>
<dbReference type="InterPro" id="IPR040025">
    <property type="entry name" value="Znf622/Rei1/Reh1"/>
</dbReference>
<proteinExistence type="predicted"/>
<evidence type="ECO:0000313" key="1">
    <source>
        <dbReference type="Ensembl" id="ENSTNIP00000003706.1"/>
    </source>
</evidence>
<dbReference type="InParanoid" id="H3C636"/>
<dbReference type="Ensembl" id="ENSTNIT00000004188.1">
    <property type="protein sequence ID" value="ENSTNIP00000003706.1"/>
    <property type="gene ID" value="ENSTNIG00000000052.1"/>
</dbReference>
<evidence type="ECO:0000313" key="2">
    <source>
        <dbReference type="Proteomes" id="UP000007303"/>
    </source>
</evidence>
<dbReference type="OMA" id="MHFRPQI"/>
<dbReference type="STRING" id="99883.ENSTNIP00000003706"/>
<organism evidence="1 2">
    <name type="scientific">Tetraodon nigroviridis</name>
    <name type="common">Spotted green pufferfish</name>
    <name type="synonym">Chelonodon nigroviridis</name>
    <dbReference type="NCBI Taxonomy" id="99883"/>
    <lineage>
        <taxon>Eukaryota</taxon>
        <taxon>Metazoa</taxon>
        <taxon>Chordata</taxon>
        <taxon>Craniata</taxon>
        <taxon>Vertebrata</taxon>
        <taxon>Euteleostomi</taxon>
        <taxon>Actinopterygii</taxon>
        <taxon>Neopterygii</taxon>
        <taxon>Teleostei</taxon>
        <taxon>Neoteleostei</taxon>
        <taxon>Acanthomorphata</taxon>
        <taxon>Eupercaria</taxon>
        <taxon>Tetraodontiformes</taxon>
        <taxon>Tetradontoidea</taxon>
        <taxon>Tetraodontidae</taxon>
        <taxon>Tetraodon</taxon>
    </lineage>
</organism>
<dbReference type="HOGENOM" id="CLU_2359193_0_0_1"/>
<dbReference type="GeneTree" id="ENSGT00390000018047"/>
<dbReference type="PANTHER" id="PTHR13182">
    <property type="entry name" value="ZINC FINGER PROTEIN 622"/>
    <property type="match status" value="1"/>
</dbReference>
<accession>H3C636</accession>
<reference evidence="1" key="2">
    <citation type="submission" date="2025-08" db="UniProtKB">
        <authorList>
            <consortium name="Ensembl"/>
        </authorList>
    </citation>
    <scope>IDENTIFICATION</scope>
</reference>
<dbReference type="GO" id="GO:0030687">
    <property type="term" value="C:preribosome, large subunit precursor"/>
    <property type="evidence" value="ECO:0007669"/>
    <property type="project" value="TreeGrafter"/>
</dbReference>
<dbReference type="GO" id="GO:0042273">
    <property type="term" value="P:ribosomal large subunit biogenesis"/>
    <property type="evidence" value="ECO:0007669"/>
    <property type="project" value="TreeGrafter"/>
</dbReference>